<dbReference type="AlphaFoldDB" id="A0A6V7KD24"/>
<organism evidence="2">
    <name type="scientific">Bracon brevicornis</name>
    <dbReference type="NCBI Taxonomy" id="1563983"/>
    <lineage>
        <taxon>Eukaryota</taxon>
        <taxon>Metazoa</taxon>
        <taxon>Ecdysozoa</taxon>
        <taxon>Arthropoda</taxon>
        <taxon>Hexapoda</taxon>
        <taxon>Insecta</taxon>
        <taxon>Pterygota</taxon>
        <taxon>Neoptera</taxon>
        <taxon>Endopterygota</taxon>
        <taxon>Hymenoptera</taxon>
        <taxon>Apocrita</taxon>
        <taxon>Ichneumonoidea</taxon>
        <taxon>Braconidae</taxon>
        <taxon>Braconinae</taxon>
        <taxon>Bracon</taxon>
    </lineage>
</organism>
<evidence type="ECO:0000313" key="2">
    <source>
        <dbReference type="EMBL" id="CAD1562242.1"/>
    </source>
</evidence>
<proteinExistence type="predicted"/>
<sequence>MQPNRRSAGGVIMAIRRGPRPESQFYTLNKSISEDLSLSWGARGLLIYLLGKPDNWEVSVADLINQTQGSGKPAGRDAVRGLLNELKQAGYLHADTKRSNSGAFDGVSYVVSEVPQISPLTDNPATVDPKTANPPLISNELKQELNINKKTLVPSADDTGEKSTDPHLVEFESCWKAFPKREGSNPKNHAFKHWRARLKEGVTPAALLAATQRYAAFCAAKGQIGTPYVMQAQRFYGTSREWENPWVVSAQPQLSKPTGKSSDTTQDMLRRDYGTAQLGMQRGARP</sequence>
<dbReference type="EMBL" id="CADCXW020000119">
    <property type="protein sequence ID" value="CAD1562242.1"/>
    <property type="molecule type" value="Genomic_DNA"/>
</dbReference>
<name>A0A6V7KD24_9HYME</name>
<accession>A0A6V7KD24</accession>
<feature type="compositionally biased region" description="Polar residues" evidence="1">
    <location>
        <begin position="251"/>
        <end position="267"/>
    </location>
</feature>
<evidence type="ECO:0000256" key="1">
    <source>
        <dbReference type="SAM" id="MobiDB-lite"/>
    </source>
</evidence>
<feature type="region of interest" description="Disordered" evidence="1">
    <location>
        <begin position="251"/>
        <end position="286"/>
    </location>
</feature>
<gene>
    <name evidence="2" type="ORF">BBRV_LOCUS76750</name>
</gene>
<protein>
    <submittedName>
        <fullName evidence="2">Uncharacterized protein</fullName>
    </submittedName>
</protein>
<reference evidence="2" key="1">
    <citation type="submission" date="2020-07" db="EMBL/GenBank/DDBJ databases">
        <authorList>
            <person name="Ferguson B K."/>
        </authorList>
    </citation>
    <scope>NUCLEOTIDE SEQUENCE</scope>
    <source>
        <strain evidence="2">L06</strain>
    </source>
</reference>